<feature type="domain" description="EamA" evidence="8">
    <location>
        <begin position="150"/>
        <end position="302"/>
    </location>
</feature>
<evidence type="ECO:0000256" key="6">
    <source>
        <dbReference type="ARBA" id="ARBA00023136"/>
    </source>
</evidence>
<gene>
    <name evidence="9" type="ORF">D0435_11180</name>
</gene>
<keyword evidence="6 7" id="KW-0472">Membrane</keyword>
<proteinExistence type="inferred from homology"/>
<feature type="transmembrane region" description="Helical" evidence="7">
    <location>
        <begin position="126"/>
        <end position="143"/>
    </location>
</feature>
<dbReference type="GO" id="GO:0005886">
    <property type="term" value="C:plasma membrane"/>
    <property type="evidence" value="ECO:0007669"/>
    <property type="project" value="UniProtKB-SubCell"/>
</dbReference>
<keyword evidence="5 7" id="KW-1133">Transmembrane helix</keyword>
<comment type="subcellular location">
    <subcellularLocation>
        <location evidence="1">Cell membrane</location>
        <topology evidence="1">Multi-pass membrane protein</topology>
    </subcellularLocation>
</comment>
<dbReference type="InterPro" id="IPR051258">
    <property type="entry name" value="Diverse_Substrate_Transporter"/>
</dbReference>
<feature type="domain" description="EamA" evidence="8">
    <location>
        <begin position="5"/>
        <end position="140"/>
    </location>
</feature>
<keyword evidence="3" id="KW-1003">Cell membrane</keyword>
<dbReference type="EMBL" id="QXWK01000021">
    <property type="protein sequence ID" value="NBH62215.1"/>
    <property type="molecule type" value="Genomic_DNA"/>
</dbReference>
<comment type="caution">
    <text evidence="9">The sequence shown here is derived from an EMBL/GenBank/DDBJ whole genome shotgun (WGS) entry which is preliminary data.</text>
</comment>
<evidence type="ECO:0000256" key="4">
    <source>
        <dbReference type="ARBA" id="ARBA00022692"/>
    </source>
</evidence>
<dbReference type="PANTHER" id="PTHR42920">
    <property type="entry name" value="OS03G0707200 PROTEIN-RELATED"/>
    <property type="match status" value="1"/>
</dbReference>
<dbReference type="SUPFAM" id="SSF103481">
    <property type="entry name" value="Multidrug resistance efflux transporter EmrE"/>
    <property type="match status" value="2"/>
</dbReference>
<sequence>MDKKKGYICIFIATILFSSMEIVLKMSAGEFHPIQITMGRFFVGGIVLLPFAISGLRKRNQRITGADIKWFAVLGLIGVLISMTCYQLSILHIEASKVAVLFSSNPLFVTIFAVIILKEALPGHKLISVIGDLLGVICIVQPWHPGLNVTGVIFVLLSGMTFALYGVLGKSESRKLGGIALTCGSFFFGSIEMMTFAALSHIGGVGAFLEGHGLGSFVNIPFLEGYNMGNLPYFLYVALFVTGMGYASYFMAMEYVSAQEASMVFFFKPVLAAAAAAVVLGDEIPPTMMAGIGLILASSLVSMYGDHKMQQRQEREKLEDEGHEYIS</sequence>
<evidence type="ECO:0000313" key="10">
    <source>
        <dbReference type="Proteomes" id="UP000446866"/>
    </source>
</evidence>
<organism evidence="9 10">
    <name type="scientific">Anaerotruncus colihominis</name>
    <dbReference type="NCBI Taxonomy" id="169435"/>
    <lineage>
        <taxon>Bacteria</taxon>
        <taxon>Bacillati</taxon>
        <taxon>Bacillota</taxon>
        <taxon>Clostridia</taxon>
        <taxon>Eubacteriales</taxon>
        <taxon>Oscillospiraceae</taxon>
        <taxon>Anaerotruncus</taxon>
    </lineage>
</organism>
<accession>A0A845QM31</accession>
<evidence type="ECO:0000256" key="1">
    <source>
        <dbReference type="ARBA" id="ARBA00004651"/>
    </source>
</evidence>
<dbReference type="InterPro" id="IPR037185">
    <property type="entry name" value="EmrE-like"/>
</dbReference>
<dbReference type="PANTHER" id="PTHR42920:SF11">
    <property type="entry name" value="INNER MEMBRANE PROTEIN YTFF"/>
    <property type="match status" value="1"/>
</dbReference>
<evidence type="ECO:0000256" key="2">
    <source>
        <dbReference type="ARBA" id="ARBA00007362"/>
    </source>
</evidence>
<evidence type="ECO:0000313" key="9">
    <source>
        <dbReference type="EMBL" id="NBH62215.1"/>
    </source>
</evidence>
<feature type="transmembrane region" description="Helical" evidence="7">
    <location>
        <begin position="264"/>
        <end position="281"/>
    </location>
</feature>
<dbReference type="AlphaFoldDB" id="A0A845QM31"/>
<comment type="similarity">
    <text evidence="2">Belongs to the EamA transporter family.</text>
</comment>
<feature type="transmembrane region" description="Helical" evidence="7">
    <location>
        <begin position="233"/>
        <end position="252"/>
    </location>
</feature>
<dbReference type="Gene3D" id="1.10.3730.20">
    <property type="match status" value="1"/>
</dbReference>
<reference evidence="9 10" key="1">
    <citation type="submission" date="2018-08" db="EMBL/GenBank/DDBJ databases">
        <title>Murine metabolic-syndrome-specific gut microbial biobank.</title>
        <authorList>
            <person name="Liu C."/>
        </authorList>
    </citation>
    <scope>NUCLEOTIDE SEQUENCE [LARGE SCALE GENOMIC DNA]</scope>
    <source>
        <strain evidence="9 10">28</strain>
    </source>
</reference>
<dbReference type="Pfam" id="PF00892">
    <property type="entry name" value="EamA"/>
    <property type="match status" value="2"/>
</dbReference>
<feature type="transmembrane region" description="Helical" evidence="7">
    <location>
        <begin position="149"/>
        <end position="167"/>
    </location>
</feature>
<keyword evidence="4 7" id="KW-0812">Transmembrane</keyword>
<dbReference type="Proteomes" id="UP000446866">
    <property type="component" value="Unassembled WGS sequence"/>
</dbReference>
<evidence type="ECO:0000259" key="8">
    <source>
        <dbReference type="Pfam" id="PF00892"/>
    </source>
</evidence>
<feature type="transmembrane region" description="Helical" evidence="7">
    <location>
        <begin position="34"/>
        <end position="56"/>
    </location>
</feature>
<evidence type="ECO:0000256" key="5">
    <source>
        <dbReference type="ARBA" id="ARBA00022989"/>
    </source>
</evidence>
<dbReference type="InterPro" id="IPR000620">
    <property type="entry name" value="EamA_dom"/>
</dbReference>
<evidence type="ECO:0000256" key="7">
    <source>
        <dbReference type="SAM" id="Phobius"/>
    </source>
</evidence>
<feature type="transmembrane region" description="Helical" evidence="7">
    <location>
        <begin position="99"/>
        <end position="117"/>
    </location>
</feature>
<protein>
    <submittedName>
        <fullName evidence="9">DMT family transporter</fullName>
    </submittedName>
</protein>
<name>A0A845QM31_9FIRM</name>
<evidence type="ECO:0000256" key="3">
    <source>
        <dbReference type="ARBA" id="ARBA00022475"/>
    </source>
</evidence>
<feature type="transmembrane region" description="Helical" evidence="7">
    <location>
        <begin position="287"/>
        <end position="305"/>
    </location>
</feature>
<feature type="transmembrane region" description="Helical" evidence="7">
    <location>
        <begin position="68"/>
        <end position="93"/>
    </location>
</feature>
<feature type="transmembrane region" description="Helical" evidence="7">
    <location>
        <begin position="7"/>
        <end position="28"/>
    </location>
</feature>
<keyword evidence="10" id="KW-1185">Reference proteome</keyword>
<dbReference type="RefSeq" id="WP_160202504.1">
    <property type="nucleotide sequence ID" value="NZ_QXWK01000021.1"/>
</dbReference>
<feature type="transmembrane region" description="Helical" evidence="7">
    <location>
        <begin position="179"/>
        <end position="199"/>
    </location>
</feature>